<feature type="domain" description="Aldehyde dehydrogenase" evidence="3">
    <location>
        <begin position="20"/>
        <end position="477"/>
    </location>
</feature>
<accession>A0A6N9YN31</accession>
<dbReference type="Gene3D" id="3.40.605.10">
    <property type="entry name" value="Aldehyde Dehydrogenase, Chain A, domain 1"/>
    <property type="match status" value="1"/>
</dbReference>
<comment type="similarity">
    <text evidence="1">Belongs to the aldehyde dehydrogenase family.</text>
</comment>
<dbReference type="InterPro" id="IPR050740">
    <property type="entry name" value="Aldehyde_DH_Superfamily"/>
</dbReference>
<dbReference type="CDD" id="cd07103">
    <property type="entry name" value="ALDH_F5_SSADH_GabD"/>
    <property type="match status" value="1"/>
</dbReference>
<dbReference type="Pfam" id="PF00171">
    <property type="entry name" value="Aldedh"/>
    <property type="match status" value="1"/>
</dbReference>
<dbReference type="EMBL" id="JAAGOB010000007">
    <property type="protein sequence ID" value="NED96382.1"/>
    <property type="molecule type" value="Genomic_DNA"/>
</dbReference>
<evidence type="ECO:0000259" key="3">
    <source>
        <dbReference type="Pfam" id="PF00171"/>
    </source>
</evidence>
<dbReference type="PANTHER" id="PTHR43353">
    <property type="entry name" value="SUCCINATE-SEMIALDEHYDE DEHYDROGENASE, MITOCHONDRIAL"/>
    <property type="match status" value="1"/>
</dbReference>
<dbReference type="GO" id="GO:0004777">
    <property type="term" value="F:succinate-semialdehyde dehydrogenase (NAD+) activity"/>
    <property type="evidence" value="ECO:0007669"/>
    <property type="project" value="TreeGrafter"/>
</dbReference>
<proteinExistence type="inferred from homology"/>
<dbReference type="PANTHER" id="PTHR43353:SF5">
    <property type="entry name" value="SUCCINATE-SEMIALDEHYDE DEHYDROGENASE, MITOCHONDRIAL"/>
    <property type="match status" value="1"/>
</dbReference>
<dbReference type="InterPro" id="IPR016161">
    <property type="entry name" value="Ald_DH/histidinol_DH"/>
</dbReference>
<protein>
    <submittedName>
        <fullName evidence="4">NAD-dependent succinate-semialdehyde dehydrogenase</fullName>
    </submittedName>
</protein>
<dbReference type="InterPro" id="IPR016162">
    <property type="entry name" value="Ald_DH_N"/>
</dbReference>
<dbReference type="Gene3D" id="3.40.309.10">
    <property type="entry name" value="Aldehyde Dehydrogenase, Chain A, domain 2"/>
    <property type="match status" value="1"/>
</dbReference>
<dbReference type="InterPro" id="IPR015590">
    <property type="entry name" value="Aldehyde_DH_dom"/>
</dbReference>
<evidence type="ECO:0000256" key="2">
    <source>
        <dbReference type="ARBA" id="ARBA00023002"/>
    </source>
</evidence>
<dbReference type="FunFam" id="3.40.605.10:FF:000005">
    <property type="entry name" value="Succinate-semialdehyde dehydrogenase I"/>
    <property type="match status" value="1"/>
</dbReference>
<keyword evidence="2" id="KW-0560">Oxidoreductase</keyword>
<evidence type="ECO:0000313" key="5">
    <source>
        <dbReference type="Proteomes" id="UP000469185"/>
    </source>
</evidence>
<dbReference type="GO" id="GO:0009450">
    <property type="term" value="P:gamma-aminobutyric acid catabolic process"/>
    <property type="evidence" value="ECO:0007669"/>
    <property type="project" value="TreeGrafter"/>
</dbReference>
<reference evidence="4 5" key="1">
    <citation type="submission" date="2020-02" db="EMBL/GenBank/DDBJ databases">
        <authorList>
            <person name="Li X.-J."/>
            <person name="Feng X.-M."/>
        </authorList>
    </citation>
    <scope>NUCLEOTIDE SEQUENCE [LARGE SCALE GENOMIC DNA]</scope>
    <source>
        <strain evidence="4 5">CGMCC 4.7225</strain>
    </source>
</reference>
<evidence type="ECO:0000313" key="4">
    <source>
        <dbReference type="EMBL" id="NED96382.1"/>
    </source>
</evidence>
<dbReference type="AlphaFoldDB" id="A0A6N9YN31"/>
<dbReference type="InterPro" id="IPR016163">
    <property type="entry name" value="Ald_DH_C"/>
</dbReference>
<organism evidence="4 5">
    <name type="scientific">Phytoactinopolyspora alkaliphila</name>
    <dbReference type="NCBI Taxonomy" id="1783498"/>
    <lineage>
        <taxon>Bacteria</taxon>
        <taxon>Bacillati</taxon>
        <taxon>Actinomycetota</taxon>
        <taxon>Actinomycetes</taxon>
        <taxon>Jiangellales</taxon>
        <taxon>Jiangellaceae</taxon>
        <taxon>Phytoactinopolyspora</taxon>
    </lineage>
</organism>
<evidence type="ECO:0000256" key="1">
    <source>
        <dbReference type="ARBA" id="ARBA00009986"/>
    </source>
</evidence>
<dbReference type="FunFam" id="3.40.309.10:FF:000004">
    <property type="entry name" value="Succinate-semialdehyde dehydrogenase I"/>
    <property type="match status" value="1"/>
</dbReference>
<name>A0A6N9YN31_9ACTN</name>
<dbReference type="Proteomes" id="UP000469185">
    <property type="component" value="Unassembled WGS sequence"/>
</dbReference>
<sequence length="488" mass="51594">MPGDLLGDLPGDLLIGGDWVSRVTDGRVFEVTDPATGEVVATLPDGGAAETQAAIDAADAVRQSWAGTTALERSALLRDAAQRMRADTERLARLITLEQGKPLSESRGEVAYAASFFDWFAEESRRVMGSMVPAPRRDKRILVSKRPVGITAAITPWNFPAAAIARKLAAALAAGCPMIVKPSELTPLTALALGRVFEDAGLPAGVLSVVVGSDPAAVAGPLMSDFRVRAVSFTGSRPVGELLMRQAAPSMKRITLELGGQAPFIVFPDADITAAADGAVASKMRNMGQTCVCANRFYVHEHVAGEFQEALAERLRSMPVGNGFDDGVQIGPLINQDAVEKVDAHVDDALRGGATLVLEGGRDAGSSGHFYRPVVLSGVTESMRVVQEETFGPVSPIMTFQTEDEVVRRANATEFGLAAYCYTRDLSRVFRLVDRLEFGILGINDGVVSTAEGPFGGVKGSGFGREGGTVGIDEFVDSVYVSIGNVHD</sequence>
<gene>
    <name evidence="4" type="ORF">G1H11_13810</name>
</gene>
<dbReference type="SUPFAM" id="SSF53720">
    <property type="entry name" value="ALDH-like"/>
    <property type="match status" value="1"/>
</dbReference>
<comment type="caution">
    <text evidence="4">The sequence shown here is derived from an EMBL/GenBank/DDBJ whole genome shotgun (WGS) entry which is preliminary data.</text>
</comment>
<keyword evidence="5" id="KW-1185">Reference proteome</keyword>